<keyword evidence="5" id="KW-0175">Coiled coil</keyword>
<dbReference type="InterPro" id="IPR004089">
    <property type="entry name" value="MCPsignal_dom"/>
</dbReference>
<evidence type="ECO:0000313" key="8">
    <source>
        <dbReference type="EMBL" id="TXF99128.1"/>
    </source>
</evidence>
<comment type="subcellular location">
    <subcellularLocation>
        <location evidence="1">Membrane</location>
    </subcellularLocation>
</comment>
<accession>A0A5C7G0W7</accession>
<dbReference type="CDD" id="cd11386">
    <property type="entry name" value="MCP_signal"/>
    <property type="match status" value="1"/>
</dbReference>
<feature type="transmembrane region" description="Helical" evidence="6">
    <location>
        <begin position="180"/>
        <end position="202"/>
    </location>
</feature>
<dbReference type="Gene3D" id="1.10.287.950">
    <property type="entry name" value="Methyl-accepting chemotaxis protein"/>
    <property type="match status" value="1"/>
</dbReference>
<dbReference type="GO" id="GO:0005886">
    <property type="term" value="C:plasma membrane"/>
    <property type="evidence" value="ECO:0007669"/>
    <property type="project" value="TreeGrafter"/>
</dbReference>
<evidence type="ECO:0000256" key="6">
    <source>
        <dbReference type="SAM" id="Phobius"/>
    </source>
</evidence>
<sequence length="537" mass="56332">MKLRNKMALCMAIVFVLFAIALAVAISGMRDATARFGNFVDHDQAFLAEANTMYAQGLQMGQALRNVVLAPDNETGYKNLAAARKDFGRALKSARALAGKDGAADTALTRLETLQQQRADVQDRILGLVKTDAASSVVILNGEETPVWREMRGELLKILKEKNAAAEKVKTELVTRTQTMFLASLALAAFAIVAGGAVAFWLTRSITRQLGGEPDYAASIAGSIAAGDLTVQIALDDERNQTSLMFAMRQMQHSLATLVQKVRDGTDTITTASGEIAAGNLDLSARTEEQASSLEETAASMEELTSTVQQNTESVRHANELATTASEVALKGGQVVEEVVGTMGAINEAAKRIADIIGVIDGIAFQTNILALNAAVEAARAGEQGRGFAVVASEVRNLAQRSAAAAKEIKALIGDSVGKVDAGSKLVNVAGDTMTEVVASVKRVTDIMAEITLAGQEQSAGIAQVNQAIAQMDQVTQQNAALVEEAAAAADSMQAQAQELLAVVSTFKLAAEPAAHSQRLDGGGSHTRRLALPAMAG</sequence>
<dbReference type="GO" id="GO:0004888">
    <property type="term" value="F:transmembrane signaling receptor activity"/>
    <property type="evidence" value="ECO:0007669"/>
    <property type="project" value="TreeGrafter"/>
</dbReference>
<keyword evidence="6" id="KW-0472">Membrane</keyword>
<dbReference type="Pfam" id="PF00015">
    <property type="entry name" value="MCPsignal"/>
    <property type="match status" value="1"/>
</dbReference>
<dbReference type="PANTHER" id="PTHR43531:SF14">
    <property type="entry name" value="METHYL-ACCEPTING CHEMOTAXIS PROTEIN I-RELATED"/>
    <property type="match status" value="1"/>
</dbReference>
<evidence type="ECO:0000256" key="1">
    <source>
        <dbReference type="ARBA" id="ARBA00004370"/>
    </source>
</evidence>
<dbReference type="AlphaFoldDB" id="A0A5C7G0W7"/>
<gene>
    <name evidence="8" type="ORF">FVD38_14035</name>
</gene>
<evidence type="ECO:0000256" key="3">
    <source>
        <dbReference type="ARBA" id="ARBA00029447"/>
    </source>
</evidence>
<evidence type="ECO:0000259" key="7">
    <source>
        <dbReference type="PROSITE" id="PS50111"/>
    </source>
</evidence>
<comment type="caution">
    <text evidence="8">The sequence shown here is derived from an EMBL/GenBank/DDBJ whole genome shotgun (WGS) entry which is preliminary data.</text>
</comment>
<keyword evidence="9" id="KW-1185">Reference proteome</keyword>
<evidence type="ECO:0000256" key="4">
    <source>
        <dbReference type="PROSITE-ProRule" id="PRU00284"/>
    </source>
</evidence>
<feature type="domain" description="Methyl-accepting transducer" evidence="7">
    <location>
        <begin position="265"/>
        <end position="494"/>
    </location>
</feature>
<proteinExistence type="inferred from homology"/>
<organism evidence="8 9">
    <name type="scientific">Massilia arenae</name>
    <dbReference type="NCBI Taxonomy" id="2603288"/>
    <lineage>
        <taxon>Bacteria</taxon>
        <taxon>Pseudomonadati</taxon>
        <taxon>Pseudomonadota</taxon>
        <taxon>Betaproteobacteria</taxon>
        <taxon>Burkholderiales</taxon>
        <taxon>Oxalobacteraceae</taxon>
        <taxon>Telluria group</taxon>
        <taxon>Massilia</taxon>
    </lineage>
</organism>
<name>A0A5C7G0W7_9BURK</name>
<dbReference type="EMBL" id="VPFD01000015">
    <property type="protein sequence ID" value="TXF99128.1"/>
    <property type="molecule type" value="Genomic_DNA"/>
</dbReference>
<dbReference type="InterPro" id="IPR051310">
    <property type="entry name" value="MCP_chemotaxis"/>
</dbReference>
<keyword evidence="6" id="KW-1133">Transmembrane helix</keyword>
<comment type="similarity">
    <text evidence="3">Belongs to the methyl-accepting chemotaxis (MCP) protein family.</text>
</comment>
<dbReference type="Proteomes" id="UP000321413">
    <property type="component" value="Unassembled WGS sequence"/>
</dbReference>
<keyword evidence="6" id="KW-0812">Transmembrane</keyword>
<keyword evidence="4" id="KW-0807">Transducer</keyword>
<reference evidence="8 9" key="1">
    <citation type="submission" date="2019-08" db="EMBL/GenBank/DDBJ databases">
        <title>Massilia golmudensis sp. nov., isolated from sand in the Qinghai-Tibetan Plateau.</title>
        <authorList>
            <person name="Zhang B."/>
        </authorList>
    </citation>
    <scope>NUCLEOTIDE SEQUENCE [LARGE SCALE GENOMIC DNA]</scope>
    <source>
        <strain evidence="8 9">GEM5</strain>
    </source>
</reference>
<evidence type="ECO:0000256" key="5">
    <source>
        <dbReference type="SAM" id="Coils"/>
    </source>
</evidence>
<evidence type="ECO:0000313" key="9">
    <source>
        <dbReference type="Proteomes" id="UP000321413"/>
    </source>
</evidence>
<keyword evidence="2" id="KW-0488">Methylation</keyword>
<dbReference type="FunFam" id="1.10.287.950:FF:000001">
    <property type="entry name" value="Methyl-accepting chemotaxis sensory transducer"/>
    <property type="match status" value="1"/>
</dbReference>
<dbReference type="SUPFAM" id="SSF58104">
    <property type="entry name" value="Methyl-accepting chemotaxis protein (MCP) signaling domain"/>
    <property type="match status" value="1"/>
</dbReference>
<evidence type="ECO:0000256" key="2">
    <source>
        <dbReference type="ARBA" id="ARBA00022481"/>
    </source>
</evidence>
<dbReference type="GO" id="GO:0006935">
    <property type="term" value="P:chemotaxis"/>
    <property type="evidence" value="ECO:0007669"/>
    <property type="project" value="TreeGrafter"/>
</dbReference>
<protein>
    <submittedName>
        <fullName evidence="8">Chemotaxis protein</fullName>
    </submittedName>
</protein>
<dbReference type="GO" id="GO:0007165">
    <property type="term" value="P:signal transduction"/>
    <property type="evidence" value="ECO:0007669"/>
    <property type="project" value="UniProtKB-KW"/>
</dbReference>
<dbReference type="PANTHER" id="PTHR43531">
    <property type="entry name" value="PROTEIN ICFG"/>
    <property type="match status" value="1"/>
</dbReference>
<feature type="coiled-coil region" evidence="5">
    <location>
        <begin position="465"/>
        <end position="503"/>
    </location>
</feature>
<dbReference type="PROSITE" id="PS50111">
    <property type="entry name" value="CHEMOTAXIS_TRANSDUC_2"/>
    <property type="match status" value="1"/>
</dbReference>
<dbReference type="SMART" id="SM00283">
    <property type="entry name" value="MA"/>
    <property type="match status" value="1"/>
</dbReference>